<dbReference type="EnsemblPlants" id="Kaladp0024s0396.1.v1.1">
    <property type="protein sequence ID" value="Kaladp0024s0396.1.v1.1"/>
    <property type="gene ID" value="Kaladp0024s0396.v1.1"/>
</dbReference>
<keyword evidence="3" id="KW-0560">Oxidoreductase</keyword>
<dbReference type="PANTHER" id="PTHR47990">
    <property type="entry name" value="2-OXOGLUTARATE (2OG) AND FE(II)-DEPENDENT OXYGENASE SUPERFAMILY PROTEIN-RELATED"/>
    <property type="match status" value="1"/>
</dbReference>
<name>A0A7N0T6K3_KALFE</name>
<dbReference type="InterPro" id="IPR044861">
    <property type="entry name" value="IPNS-like_FE2OG_OXY"/>
</dbReference>
<dbReference type="Gramene" id="Kaladp0024s0396.1.v1.1">
    <property type="protein sequence ID" value="Kaladp0024s0396.1.v1.1"/>
    <property type="gene ID" value="Kaladp0024s0396.v1.1"/>
</dbReference>
<dbReference type="InterPro" id="IPR005123">
    <property type="entry name" value="Oxoglu/Fe-dep_dioxygenase_dom"/>
</dbReference>
<dbReference type="GO" id="GO:0016491">
    <property type="term" value="F:oxidoreductase activity"/>
    <property type="evidence" value="ECO:0007669"/>
    <property type="project" value="UniProtKB-KW"/>
</dbReference>
<dbReference type="Pfam" id="PF14226">
    <property type="entry name" value="DIOX_N"/>
    <property type="match status" value="1"/>
</dbReference>
<evidence type="ECO:0000313" key="6">
    <source>
        <dbReference type="Proteomes" id="UP000594263"/>
    </source>
</evidence>
<keyword evidence="6" id="KW-1185">Reference proteome</keyword>
<accession>A0A7N0T6K3</accession>
<dbReference type="OMA" id="NYERDEC"/>
<dbReference type="PROSITE" id="PS51471">
    <property type="entry name" value="FE2OG_OXY"/>
    <property type="match status" value="1"/>
</dbReference>
<proteinExistence type="inferred from homology"/>
<dbReference type="InterPro" id="IPR027443">
    <property type="entry name" value="IPNS-like_sf"/>
</dbReference>
<protein>
    <recommendedName>
        <fullName evidence="4">Fe2OG dioxygenase domain-containing protein</fullName>
    </recommendedName>
</protein>
<dbReference type="GO" id="GO:0046872">
    <property type="term" value="F:metal ion binding"/>
    <property type="evidence" value="ECO:0007669"/>
    <property type="project" value="UniProtKB-KW"/>
</dbReference>
<dbReference type="Pfam" id="PF03171">
    <property type="entry name" value="2OG-FeII_Oxy"/>
    <property type="match status" value="1"/>
</dbReference>
<dbReference type="InterPro" id="IPR050231">
    <property type="entry name" value="Iron_ascorbate_oxido_reductase"/>
</dbReference>
<dbReference type="InterPro" id="IPR026992">
    <property type="entry name" value="DIOX_N"/>
</dbReference>
<dbReference type="Gene3D" id="2.60.120.330">
    <property type="entry name" value="B-lactam Antibiotic, Isopenicillin N Synthase, Chain"/>
    <property type="match status" value="1"/>
</dbReference>
<evidence type="ECO:0000313" key="5">
    <source>
        <dbReference type="EnsemblPlants" id="Kaladp0024s0396.1.v1.1"/>
    </source>
</evidence>
<reference evidence="5" key="1">
    <citation type="submission" date="2021-01" db="UniProtKB">
        <authorList>
            <consortium name="EnsemblPlants"/>
        </authorList>
    </citation>
    <scope>IDENTIFICATION</scope>
</reference>
<organism evidence="5 6">
    <name type="scientific">Kalanchoe fedtschenkoi</name>
    <name type="common">Lavender scallops</name>
    <name type="synonym">South American air plant</name>
    <dbReference type="NCBI Taxonomy" id="63787"/>
    <lineage>
        <taxon>Eukaryota</taxon>
        <taxon>Viridiplantae</taxon>
        <taxon>Streptophyta</taxon>
        <taxon>Embryophyta</taxon>
        <taxon>Tracheophyta</taxon>
        <taxon>Spermatophyta</taxon>
        <taxon>Magnoliopsida</taxon>
        <taxon>eudicotyledons</taxon>
        <taxon>Gunneridae</taxon>
        <taxon>Pentapetalae</taxon>
        <taxon>Saxifragales</taxon>
        <taxon>Crassulaceae</taxon>
        <taxon>Kalanchoe</taxon>
    </lineage>
</organism>
<evidence type="ECO:0000256" key="1">
    <source>
        <dbReference type="ARBA" id="ARBA00022723"/>
    </source>
</evidence>
<evidence type="ECO:0000256" key="2">
    <source>
        <dbReference type="ARBA" id="ARBA00023004"/>
    </source>
</evidence>
<evidence type="ECO:0000256" key="3">
    <source>
        <dbReference type="RuleBase" id="RU003682"/>
    </source>
</evidence>
<feature type="domain" description="Fe2OG dioxygenase" evidence="4">
    <location>
        <begin position="199"/>
        <end position="299"/>
    </location>
</feature>
<dbReference type="Proteomes" id="UP000594263">
    <property type="component" value="Unplaced"/>
</dbReference>
<dbReference type="AlphaFoldDB" id="A0A7N0T6K3"/>
<keyword evidence="2 3" id="KW-0408">Iron</keyword>
<dbReference type="SUPFAM" id="SSF51197">
    <property type="entry name" value="Clavaminate synthase-like"/>
    <property type="match status" value="1"/>
</dbReference>
<comment type="similarity">
    <text evidence="3">Belongs to the iron/ascorbate-dependent oxidoreductase family.</text>
</comment>
<sequence length="348" mass="39157">MGSEPPLLDALKSLYQQVSGENPGFSTSISRNKDESNLDNIVEDCRLPLIDLHRLTLSAVEQESCKQEIANAAATHGFFQVINHGIPTKVLKGLQYHQMKLFELPFCMKASGVSFLNWPANTYRWGNPAAKSIGQFMWSEAFHLGVADISKVDAFMGSRSYVDMFVSGAASLSKAITEILAQNLGVNDTSFFEENCSPDNCYLRMNRYPPCHSIPEVFGLMPHTDSDFLTILSQDEVEGLQLVAEDGRWYSVRPIPGALTINIGDLFEAWSNGVYKSVRHRVVTSAESERLSVAYFYCPSYETVIESCMIERQPLIYKKFSFGEYKRQIQLDLQFTGDKIGLSRFYNI</sequence>
<keyword evidence="1 3" id="KW-0479">Metal-binding</keyword>
<evidence type="ECO:0000259" key="4">
    <source>
        <dbReference type="PROSITE" id="PS51471"/>
    </source>
</evidence>